<dbReference type="EMBL" id="CAJNNW010031014">
    <property type="protein sequence ID" value="CAE8705602.1"/>
    <property type="molecule type" value="Genomic_DNA"/>
</dbReference>
<dbReference type="Proteomes" id="UP000626109">
    <property type="component" value="Unassembled WGS sequence"/>
</dbReference>
<feature type="region of interest" description="Disordered" evidence="1">
    <location>
        <begin position="90"/>
        <end position="134"/>
    </location>
</feature>
<protein>
    <submittedName>
        <fullName evidence="2">Uncharacterized protein</fullName>
    </submittedName>
</protein>
<comment type="caution">
    <text evidence="2">The sequence shown here is derived from an EMBL/GenBank/DDBJ whole genome shotgun (WGS) entry which is preliminary data.</text>
</comment>
<dbReference type="AlphaFoldDB" id="A0A813KQP1"/>
<evidence type="ECO:0000313" key="3">
    <source>
        <dbReference type="Proteomes" id="UP000626109"/>
    </source>
</evidence>
<proteinExistence type="predicted"/>
<evidence type="ECO:0000313" key="2">
    <source>
        <dbReference type="EMBL" id="CAE8705602.1"/>
    </source>
</evidence>
<evidence type="ECO:0000256" key="1">
    <source>
        <dbReference type="SAM" id="MobiDB-lite"/>
    </source>
</evidence>
<feature type="non-terminal residue" evidence="2">
    <location>
        <position position="1"/>
    </location>
</feature>
<sequence>AGFCSALCTEQCAKSPNRIFCAWRVGNTVHEHHNRLDGLLMSYKGFVKHDDPKKPVFRIMNQMAQKNRFKSERMRWEPAQMMYTFADREPIHPGFNIRPDRDETHYAEGEETYDSDDDAEASSSDEDSDGDGCA</sequence>
<name>A0A813KQP1_POLGL</name>
<feature type="compositionally biased region" description="Basic and acidic residues" evidence="1">
    <location>
        <begin position="98"/>
        <end position="108"/>
    </location>
</feature>
<accession>A0A813KQP1</accession>
<organism evidence="2 3">
    <name type="scientific">Polarella glacialis</name>
    <name type="common">Dinoflagellate</name>
    <dbReference type="NCBI Taxonomy" id="89957"/>
    <lineage>
        <taxon>Eukaryota</taxon>
        <taxon>Sar</taxon>
        <taxon>Alveolata</taxon>
        <taxon>Dinophyceae</taxon>
        <taxon>Suessiales</taxon>
        <taxon>Suessiaceae</taxon>
        <taxon>Polarella</taxon>
    </lineage>
</organism>
<gene>
    <name evidence="2" type="ORF">PGLA2088_LOCUS33780</name>
</gene>
<reference evidence="2" key="1">
    <citation type="submission" date="2021-02" db="EMBL/GenBank/DDBJ databases">
        <authorList>
            <person name="Dougan E. K."/>
            <person name="Rhodes N."/>
            <person name="Thang M."/>
            <person name="Chan C."/>
        </authorList>
    </citation>
    <scope>NUCLEOTIDE SEQUENCE</scope>
</reference>
<feature type="compositionally biased region" description="Acidic residues" evidence="1">
    <location>
        <begin position="109"/>
        <end position="134"/>
    </location>
</feature>